<sequence>MTSLNTSPWIPDGPPRKREPSIRRPVTQDVSTNDMPESLAETESKNAATTSKVAQLLSKLSENNDGNKLADYVPNTRPEITVNKVDAKEYEMEKEPEKEREPTPPPTKFLANDINLANLSNYNQTYSSQPMFQNNKPYYANMGIGNDNSKLTEKINYMIHLLEEQQMEKTANVTEEFILYILLGVFVIFTVDSFTRAGKYVR</sequence>
<name>A0A6C0F169_9ZZZZ</name>
<dbReference type="AlphaFoldDB" id="A0A6C0F169"/>
<keyword evidence="2" id="KW-0472">Membrane</keyword>
<evidence type="ECO:0000256" key="2">
    <source>
        <dbReference type="SAM" id="Phobius"/>
    </source>
</evidence>
<dbReference type="EMBL" id="MN739013">
    <property type="protein sequence ID" value="QHT35134.1"/>
    <property type="molecule type" value="Genomic_DNA"/>
</dbReference>
<reference evidence="3" key="1">
    <citation type="journal article" date="2020" name="Nature">
        <title>Giant virus diversity and host interactions through global metagenomics.</title>
        <authorList>
            <person name="Schulz F."/>
            <person name="Roux S."/>
            <person name="Paez-Espino D."/>
            <person name="Jungbluth S."/>
            <person name="Walsh D.A."/>
            <person name="Denef V.J."/>
            <person name="McMahon K.D."/>
            <person name="Konstantinidis K.T."/>
            <person name="Eloe-Fadrosh E.A."/>
            <person name="Kyrpides N.C."/>
            <person name="Woyke T."/>
        </authorList>
    </citation>
    <scope>NUCLEOTIDE SEQUENCE</scope>
    <source>
        <strain evidence="3">GVMAG-M-3300009180-1</strain>
    </source>
</reference>
<evidence type="ECO:0000313" key="3">
    <source>
        <dbReference type="EMBL" id="QHT35134.1"/>
    </source>
</evidence>
<feature type="region of interest" description="Disordered" evidence="1">
    <location>
        <begin position="1"/>
        <end position="50"/>
    </location>
</feature>
<accession>A0A6C0F169</accession>
<protein>
    <submittedName>
        <fullName evidence="3">Uncharacterized protein</fullName>
    </submittedName>
</protein>
<keyword evidence="2" id="KW-0812">Transmembrane</keyword>
<proteinExistence type="predicted"/>
<organism evidence="3">
    <name type="scientific">viral metagenome</name>
    <dbReference type="NCBI Taxonomy" id="1070528"/>
    <lineage>
        <taxon>unclassified sequences</taxon>
        <taxon>metagenomes</taxon>
        <taxon>organismal metagenomes</taxon>
    </lineage>
</organism>
<feature type="transmembrane region" description="Helical" evidence="2">
    <location>
        <begin position="177"/>
        <end position="195"/>
    </location>
</feature>
<keyword evidence="2" id="KW-1133">Transmembrane helix</keyword>
<evidence type="ECO:0000256" key="1">
    <source>
        <dbReference type="SAM" id="MobiDB-lite"/>
    </source>
</evidence>